<reference evidence="2" key="1">
    <citation type="submission" date="2022-05" db="EMBL/GenBank/DDBJ databases">
        <title>The Musa troglodytarum L. genome provides insights into the mechanism of non-climacteric behaviour and enrichment of carotenoids.</title>
        <authorList>
            <person name="Wang J."/>
        </authorList>
    </citation>
    <scope>NUCLEOTIDE SEQUENCE</scope>
    <source>
        <tissue evidence="2">Leaf</tissue>
    </source>
</reference>
<evidence type="ECO:0000256" key="1">
    <source>
        <dbReference type="SAM" id="MobiDB-lite"/>
    </source>
</evidence>
<organism evidence="2 3">
    <name type="scientific">Musa troglodytarum</name>
    <name type="common">fe'i banana</name>
    <dbReference type="NCBI Taxonomy" id="320322"/>
    <lineage>
        <taxon>Eukaryota</taxon>
        <taxon>Viridiplantae</taxon>
        <taxon>Streptophyta</taxon>
        <taxon>Embryophyta</taxon>
        <taxon>Tracheophyta</taxon>
        <taxon>Spermatophyta</taxon>
        <taxon>Magnoliopsida</taxon>
        <taxon>Liliopsida</taxon>
        <taxon>Zingiberales</taxon>
        <taxon>Musaceae</taxon>
        <taxon>Musa</taxon>
    </lineage>
</organism>
<feature type="region of interest" description="Disordered" evidence="1">
    <location>
        <begin position="115"/>
        <end position="179"/>
    </location>
</feature>
<protein>
    <submittedName>
        <fullName evidence="2">Uncharacterized protein</fullName>
    </submittedName>
</protein>
<dbReference type="Proteomes" id="UP001055439">
    <property type="component" value="Chromosome 8"/>
</dbReference>
<dbReference type="AlphaFoldDB" id="A0A9E7H0Y8"/>
<name>A0A9E7H0Y8_9LILI</name>
<dbReference type="EMBL" id="CP097510">
    <property type="protein sequence ID" value="URE24675.1"/>
    <property type="molecule type" value="Genomic_DNA"/>
</dbReference>
<keyword evidence="3" id="KW-1185">Reference proteome</keyword>
<feature type="compositionally biased region" description="Basic and acidic residues" evidence="1">
    <location>
        <begin position="126"/>
        <end position="153"/>
    </location>
</feature>
<proteinExistence type="predicted"/>
<dbReference type="OrthoDB" id="1937859at2759"/>
<dbReference type="PANTHER" id="PTHR31903">
    <property type="entry name" value="F12F1.11-RELATED"/>
    <property type="match status" value="1"/>
</dbReference>
<sequence>MKGKGKIHPSPPPHDDLAVLGLLPAAILALTAALREEDKEVLAYLLTRSVEGPAAAAEERRHCRRPGGATQHLPVFGCGCFDCYTGFWSRWDCSPDRELIHQAIEAFEEHLASAEKKGARGRRAERKAAERAVKGKKGKEKEKARRMAVEADKAQNQPEEAEKPLEVTTSGGAEGFAGEEAPVGAGAATKTAAAEEEGVEAEAGNGERRRGWADVMGMFHSRLWSLWGPGACPIDTINHQY</sequence>
<gene>
    <name evidence="2" type="ORF">MUK42_06911</name>
</gene>
<accession>A0A9E7H0Y8</accession>
<evidence type="ECO:0000313" key="3">
    <source>
        <dbReference type="Proteomes" id="UP001055439"/>
    </source>
</evidence>
<dbReference type="PANTHER" id="PTHR31903:SF4">
    <property type="entry name" value="OS11G0490300 PROTEIN"/>
    <property type="match status" value="1"/>
</dbReference>
<evidence type="ECO:0000313" key="2">
    <source>
        <dbReference type="EMBL" id="URE24675.1"/>
    </source>
</evidence>